<dbReference type="Gene3D" id="3.90.320.10">
    <property type="match status" value="1"/>
</dbReference>
<keyword evidence="1" id="KW-0863">Zinc-finger</keyword>
<evidence type="ECO:0000256" key="1">
    <source>
        <dbReference type="PROSITE-ProRule" id="PRU00325"/>
    </source>
</evidence>
<accession>A0AAE1HEP2</accession>
<gene>
    <name evidence="3" type="ORF">KUF71_009251</name>
</gene>
<dbReference type="InterPro" id="IPR011335">
    <property type="entry name" value="Restrct_endonuc-II-like"/>
</dbReference>
<dbReference type="InterPro" id="IPR007527">
    <property type="entry name" value="Znf_SWIM"/>
</dbReference>
<evidence type="ECO:0000313" key="3">
    <source>
        <dbReference type="EMBL" id="KAK3919964.1"/>
    </source>
</evidence>
<sequence>MAPLIELEHIIDALKGFKRPVREGRLAVENLVCVGVRAQTQASVSVEALCVRATKIHDPPVVINVETDKKTEKVEEKIKCLSCTCIAGACKEHSCKHAMAVLIYLNSHEENDLEVLTCTSVEQRWGGLQEETLKKFDAVPLQQFCHIKKPPPPYKRIILPVTREMEEEFRAMFTADQPESEAAIFLSGSRQRILPPAQSVDDLSSVIDNTLSSDDAHFLLKRTAELTQHYLSKCSNEEKEYNENNVAVSYAKAKELCIKTVNQDNDTWDDLRRNRFTGTRVYPTYTYSKNKKADWNTRFEKMFHSIFEGSEDTERGLLYGGDSRDRYTLEKCSGDEKLVQCGFIINPSTPWLGFSPDGLVCRDGKPLRLFETKCPRAGETKKAAEAAKAVSYKKDGKLKKAHTYYGQIQ</sequence>
<evidence type="ECO:0000313" key="4">
    <source>
        <dbReference type="Proteomes" id="UP001219518"/>
    </source>
</evidence>
<dbReference type="Proteomes" id="UP001219518">
    <property type="component" value="Unassembled WGS sequence"/>
</dbReference>
<keyword evidence="1" id="KW-0479">Metal-binding</keyword>
<organism evidence="3 4">
    <name type="scientific">Frankliniella fusca</name>
    <dbReference type="NCBI Taxonomy" id="407009"/>
    <lineage>
        <taxon>Eukaryota</taxon>
        <taxon>Metazoa</taxon>
        <taxon>Ecdysozoa</taxon>
        <taxon>Arthropoda</taxon>
        <taxon>Hexapoda</taxon>
        <taxon>Insecta</taxon>
        <taxon>Pterygota</taxon>
        <taxon>Neoptera</taxon>
        <taxon>Paraneoptera</taxon>
        <taxon>Thysanoptera</taxon>
        <taxon>Terebrantia</taxon>
        <taxon>Thripoidea</taxon>
        <taxon>Thripidae</taxon>
        <taxon>Frankliniella</taxon>
    </lineage>
</organism>
<dbReference type="GO" id="GO:0008270">
    <property type="term" value="F:zinc ion binding"/>
    <property type="evidence" value="ECO:0007669"/>
    <property type="project" value="UniProtKB-KW"/>
</dbReference>
<proteinExistence type="predicted"/>
<reference evidence="3" key="1">
    <citation type="submission" date="2021-07" db="EMBL/GenBank/DDBJ databases">
        <authorList>
            <person name="Catto M.A."/>
            <person name="Jacobson A."/>
            <person name="Kennedy G."/>
            <person name="Labadie P."/>
            <person name="Hunt B.G."/>
            <person name="Srinivasan R."/>
        </authorList>
    </citation>
    <scope>NUCLEOTIDE SEQUENCE</scope>
    <source>
        <strain evidence="3">PL_HMW_Pooled</strain>
        <tissue evidence="3">Head</tissue>
    </source>
</reference>
<dbReference type="GO" id="GO:0006281">
    <property type="term" value="P:DNA repair"/>
    <property type="evidence" value="ECO:0007669"/>
    <property type="project" value="UniProtKB-ARBA"/>
</dbReference>
<dbReference type="PANTHER" id="PTHR47526">
    <property type="entry name" value="ATP-DEPENDENT DNA HELICASE"/>
    <property type="match status" value="1"/>
</dbReference>
<keyword evidence="1" id="KW-0862">Zinc</keyword>
<evidence type="ECO:0000259" key="2">
    <source>
        <dbReference type="PROSITE" id="PS50966"/>
    </source>
</evidence>
<protein>
    <submittedName>
        <fullName evidence="3">Aspartate--tRNA(Asp/Asn) ligase</fullName>
    </submittedName>
</protein>
<dbReference type="InterPro" id="IPR019080">
    <property type="entry name" value="YqaJ_viral_recombinase"/>
</dbReference>
<dbReference type="Pfam" id="PF09588">
    <property type="entry name" value="YqaJ"/>
    <property type="match status" value="1"/>
</dbReference>
<keyword evidence="4" id="KW-1185">Reference proteome</keyword>
<dbReference type="SUPFAM" id="SSF52980">
    <property type="entry name" value="Restriction endonuclease-like"/>
    <property type="match status" value="1"/>
</dbReference>
<name>A0AAE1HEP2_9NEOP</name>
<comment type="caution">
    <text evidence="3">The sequence shown here is derived from an EMBL/GenBank/DDBJ whole genome shotgun (WGS) entry which is preliminary data.</text>
</comment>
<dbReference type="InterPro" id="IPR011604">
    <property type="entry name" value="PDDEXK-like_dom_sf"/>
</dbReference>
<dbReference type="EMBL" id="JAHWGI010000985">
    <property type="protein sequence ID" value="KAK3919964.1"/>
    <property type="molecule type" value="Genomic_DNA"/>
</dbReference>
<dbReference type="PROSITE" id="PS50966">
    <property type="entry name" value="ZF_SWIM"/>
    <property type="match status" value="1"/>
</dbReference>
<keyword evidence="3" id="KW-0436">Ligase</keyword>
<reference evidence="3" key="2">
    <citation type="journal article" date="2023" name="BMC Genomics">
        <title>Pest status, molecular evolution, and epigenetic factors derived from the genome assembly of Frankliniella fusca, a thysanopteran phytovirus vector.</title>
        <authorList>
            <person name="Catto M.A."/>
            <person name="Labadie P.E."/>
            <person name="Jacobson A.L."/>
            <person name="Kennedy G.G."/>
            <person name="Srinivasan R."/>
            <person name="Hunt B.G."/>
        </authorList>
    </citation>
    <scope>NUCLEOTIDE SEQUENCE</scope>
    <source>
        <strain evidence="3">PL_HMW_Pooled</strain>
    </source>
</reference>
<dbReference type="AlphaFoldDB" id="A0AAE1HEP2"/>
<dbReference type="GO" id="GO:0016874">
    <property type="term" value="F:ligase activity"/>
    <property type="evidence" value="ECO:0007669"/>
    <property type="project" value="UniProtKB-KW"/>
</dbReference>
<feature type="domain" description="SWIM-type" evidence="2">
    <location>
        <begin position="61"/>
        <end position="106"/>
    </location>
</feature>
<dbReference type="PANTHER" id="PTHR47526:SF3">
    <property type="entry name" value="PHD-TYPE DOMAIN-CONTAINING PROTEIN"/>
    <property type="match status" value="1"/>
</dbReference>